<reference evidence="3 4" key="1">
    <citation type="journal article" date="2018" name="Evol. Lett.">
        <title>Horizontal gene cluster transfer increased hallucinogenic mushroom diversity.</title>
        <authorList>
            <person name="Reynolds H.T."/>
            <person name="Vijayakumar V."/>
            <person name="Gluck-Thaler E."/>
            <person name="Korotkin H.B."/>
            <person name="Matheny P.B."/>
            <person name="Slot J.C."/>
        </authorList>
    </citation>
    <scope>NUCLEOTIDE SEQUENCE [LARGE SCALE GENOMIC DNA]</scope>
    <source>
        <strain evidence="3 4">2631</strain>
    </source>
</reference>
<feature type="chain" id="PRO_5019403255" description="Extracellular membrane protein CFEM domain-containing protein" evidence="2">
    <location>
        <begin position="22"/>
        <end position="180"/>
    </location>
</feature>
<evidence type="ECO:0000313" key="3">
    <source>
        <dbReference type="EMBL" id="PPQ91716.1"/>
    </source>
</evidence>
<keyword evidence="2" id="KW-0732">Signal</keyword>
<proteinExistence type="predicted"/>
<evidence type="ECO:0000313" key="4">
    <source>
        <dbReference type="Proteomes" id="UP000283269"/>
    </source>
</evidence>
<organism evidence="3 4">
    <name type="scientific">Psilocybe cyanescens</name>
    <dbReference type="NCBI Taxonomy" id="93625"/>
    <lineage>
        <taxon>Eukaryota</taxon>
        <taxon>Fungi</taxon>
        <taxon>Dikarya</taxon>
        <taxon>Basidiomycota</taxon>
        <taxon>Agaricomycotina</taxon>
        <taxon>Agaricomycetes</taxon>
        <taxon>Agaricomycetidae</taxon>
        <taxon>Agaricales</taxon>
        <taxon>Agaricineae</taxon>
        <taxon>Strophariaceae</taxon>
        <taxon>Psilocybe</taxon>
    </lineage>
</organism>
<feature type="region of interest" description="Disordered" evidence="1">
    <location>
        <begin position="117"/>
        <end position="155"/>
    </location>
</feature>
<evidence type="ECO:0000256" key="2">
    <source>
        <dbReference type="SAM" id="SignalP"/>
    </source>
</evidence>
<feature type="signal peptide" evidence="2">
    <location>
        <begin position="1"/>
        <end position="21"/>
    </location>
</feature>
<dbReference type="Proteomes" id="UP000283269">
    <property type="component" value="Unassembled WGS sequence"/>
</dbReference>
<dbReference type="AlphaFoldDB" id="A0A409XLY9"/>
<dbReference type="EMBL" id="NHYD01001264">
    <property type="protein sequence ID" value="PPQ91716.1"/>
    <property type="molecule type" value="Genomic_DNA"/>
</dbReference>
<evidence type="ECO:0008006" key="5">
    <source>
        <dbReference type="Google" id="ProtNLM"/>
    </source>
</evidence>
<keyword evidence="4" id="KW-1185">Reference proteome</keyword>
<sequence length="180" mass="18204">MIVSVALATVTISLSAFSVVAESLASPAILYSRQVSGFDPSQIPVSCIQTKCSDYVNTITQQNCITLDCLCSTNIVNALKSCEQCVVDANIPGLTQSDVDNAISGFVQSCSDAGHPVSGVSGSGGSVSSGGLDSSSPANSSASSASTSDSPSQTNDGVAMGTNVFRCLFALALGLFTFSH</sequence>
<evidence type="ECO:0000256" key="1">
    <source>
        <dbReference type="SAM" id="MobiDB-lite"/>
    </source>
</evidence>
<dbReference type="InParanoid" id="A0A409XLY9"/>
<feature type="compositionally biased region" description="Low complexity" evidence="1">
    <location>
        <begin position="129"/>
        <end position="152"/>
    </location>
</feature>
<protein>
    <recommendedName>
        <fullName evidence="5">Extracellular membrane protein CFEM domain-containing protein</fullName>
    </recommendedName>
</protein>
<name>A0A409XLY9_PSICY</name>
<dbReference type="OrthoDB" id="2564568at2759"/>
<accession>A0A409XLY9</accession>
<comment type="caution">
    <text evidence="3">The sequence shown here is derived from an EMBL/GenBank/DDBJ whole genome shotgun (WGS) entry which is preliminary data.</text>
</comment>
<gene>
    <name evidence="3" type="ORF">CVT25_012857</name>
</gene>